<evidence type="ECO:0000256" key="7">
    <source>
        <dbReference type="SAM" id="Phobius"/>
    </source>
</evidence>
<dbReference type="EnsemblMetazoa" id="XM_019999150.1">
    <property type="protein sequence ID" value="XP_019854709.1"/>
    <property type="gene ID" value="LOC105311888"/>
</dbReference>
<keyword evidence="4 7" id="KW-1133">Transmembrane helix</keyword>
<evidence type="ECO:0000313" key="9">
    <source>
        <dbReference type="Proteomes" id="UP000007879"/>
    </source>
</evidence>
<feature type="compositionally biased region" description="Acidic residues" evidence="6">
    <location>
        <begin position="11"/>
        <end position="21"/>
    </location>
</feature>
<feature type="compositionally biased region" description="Polar residues" evidence="6">
    <location>
        <begin position="218"/>
        <end position="236"/>
    </location>
</feature>
<proteinExistence type="inferred from homology"/>
<keyword evidence="5 7" id="KW-0472">Membrane</keyword>
<dbReference type="CDD" id="cd01115">
    <property type="entry name" value="SLC13_permease"/>
    <property type="match status" value="1"/>
</dbReference>
<dbReference type="InParanoid" id="A0A1X7UFF6"/>
<reference evidence="8" key="2">
    <citation type="submission" date="2017-05" db="UniProtKB">
        <authorList>
            <consortium name="EnsemblMetazoa"/>
        </authorList>
    </citation>
    <scope>IDENTIFICATION</scope>
</reference>
<protein>
    <recommendedName>
        <fullName evidence="10">Citrate transporter-like domain-containing protein</fullName>
    </recommendedName>
</protein>
<feature type="transmembrane region" description="Helical" evidence="7">
    <location>
        <begin position="452"/>
        <end position="472"/>
    </location>
</feature>
<evidence type="ECO:0000256" key="3">
    <source>
        <dbReference type="ARBA" id="ARBA00022692"/>
    </source>
</evidence>
<keyword evidence="3 7" id="KW-0812">Transmembrane</keyword>
<accession>A0A1X7UFF6</accession>
<comment type="subcellular location">
    <subcellularLocation>
        <location evidence="1">Membrane</location>
        <topology evidence="1">Multi-pass membrane protein</topology>
    </subcellularLocation>
</comment>
<feature type="transmembrane region" description="Helical" evidence="7">
    <location>
        <begin position="546"/>
        <end position="576"/>
    </location>
</feature>
<evidence type="ECO:0000256" key="6">
    <source>
        <dbReference type="SAM" id="MobiDB-lite"/>
    </source>
</evidence>
<dbReference type="PANTHER" id="PTHR10283">
    <property type="entry name" value="SOLUTE CARRIER FAMILY 13 MEMBER"/>
    <property type="match status" value="1"/>
</dbReference>
<feature type="transmembrane region" description="Helical" evidence="7">
    <location>
        <begin position="111"/>
        <end position="132"/>
    </location>
</feature>
<dbReference type="GO" id="GO:0015556">
    <property type="term" value="F:C4-dicarboxylate transmembrane transporter activity"/>
    <property type="evidence" value="ECO:0007669"/>
    <property type="project" value="UniProtKB-ARBA"/>
</dbReference>
<dbReference type="OrthoDB" id="6493944at2759"/>
<dbReference type="STRING" id="400682.A0A1X7UFF6"/>
<evidence type="ECO:0000256" key="2">
    <source>
        <dbReference type="ARBA" id="ARBA00006772"/>
    </source>
</evidence>
<feature type="transmembrane region" description="Helical" evidence="7">
    <location>
        <begin position="620"/>
        <end position="644"/>
    </location>
</feature>
<feature type="transmembrane region" description="Helical" evidence="7">
    <location>
        <begin position="144"/>
        <end position="171"/>
    </location>
</feature>
<feature type="region of interest" description="Disordered" evidence="6">
    <location>
        <begin position="1"/>
        <end position="28"/>
    </location>
</feature>
<feature type="region of interest" description="Disordered" evidence="6">
    <location>
        <begin position="194"/>
        <end position="268"/>
    </location>
</feature>
<sequence>MAANGTGDDASLLEEEEEEGSPNEGDVPMSRRQVALDYVKGWWRTAVIVVTPILFCPIPFAFDLSSEACAFYTIAIIAVYWITEAIPLAATSLLPLFLFPALGVLTAGETAINYLNDTNMLFVGGLMVAVAIEKWNLHKRIALLVLLLVGSSPKWLLLGFMCVTAFLSMWISNTATAAMMLPIAQAVLQEISEHSSSEVGTDTGGGGGGEPRTEDYSENVQLVSARQQHQQSYNSTESSEEEKEDEIKESPIDVKTESITEDNNGYTDDRQEIMERNNDNNSETASVQHPKPTPGFSWLAKGLMLGVAYSANIGGIATLTGTGPNLVFKGDIEQFFPDGPGINFGLWFAFAFPLMILCLSISWMYLSLLFCNDCFGKLKRLLCRKAGASGFYSSKAARNVLRQQYKRLGPWKFAEIELLCCFVILALLWLTREPQFITGWGAIFKTDDNMKSYFSDSSTVIFIVLLLFILPTKPCCFFRRRRHCSCSCPADGRETLLDWDSVHHKLPWNVVLLLGSGFALADGADKSGLSCVIGKRLLGIRHVPDVLKVLSVSVIIASVTEVISNVATTTLFLPILAQLAVALSLNPFYLMLPATVSASFAFMLPVATPPNAIAFTYRHLKVYDMVLTGIFMNIICVFAVNLAVNTWAVPLFDLHTFPNWTTTSGSISGKCNYTATF</sequence>
<comment type="similarity">
    <text evidence="2">Belongs to the SLC13A/DASS transporter (TC 2.A.47) family. NADC subfamily.</text>
</comment>
<dbReference type="PANTHER" id="PTHR10283:SF82">
    <property type="entry name" value="SOLUTE CARRIER FAMILY 13 MEMBER 2"/>
    <property type="match status" value="1"/>
</dbReference>
<dbReference type="Proteomes" id="UP000007879">
    <property type="component" value="Unassembled WGS sequence"/>
</dbReference>
<dbReference type="EnsemblMetazoa" id="Aqu2.1.26216_001">
    <property type="protein sequence ID" value="Aqu2.1.26216_001"/>
    <property type="gene ID" value="Aqu2.1.26216"/>
</dbReference>
<feature type="transmembrane region" description="Helical" evidence="7">
    <location>
        <begin position="344"/>
        <end position="371"/>
    </location>
</feature>
<dbReference type="AlphaFoldDB" id="A0A1X7UFF6"/>
<evidence type="ECO:0000256" key="4">
    <source>
        <dbReference type="ARBA" id="ARBA00022989"/>
    </source>
</evidence>
<feature type="transmembrane region" description="Helical" evidence="7">
    <location>
        <begin position="69"/>
        <end position="99"/>
    </location>
</feature>
<feature type="transmembrane region" description="Helical" evidence="7">
    <location>
        <begin position="41"/>
        <end position="62"/>
    </location>
</feature>
<keyword evidence="9" id="KW-1185">Reference proteome</keyword>
<name>A0A1X7UFF6_AMPQE</name>
<organism evidence="8">
    <name type="scientific">Amphimedon queenslandica</name>
    <name type="common">Sponge</name>
    <dbReference type="NCBI Taxonomy" id="400682"/>
    <lineage>
        <taxon>Eukaryota</taxon>
        <taxon>Metazoa</taxon>
        <taxon>Porifera</taxon>
        <taxon>Demospongiae</taxon>
        <taxon>Heteroscleromorpha</taxon>
        <taxon>Haplosclerida</taxon>
        <taxon>Niphatidae</taxon>
        <taxon>Amphimedon</taxon>
    </lineage>
</organism>
<dbReference type="Pfam" id="PF00939">
    <property type="entry name" value="Na_sulph_symp"/>
    <property type="match status" value="1"/>
</dbReference>
<gene>
    <name evidence="8" type="primary">105311888</name>
</gene>
<evidence type="ECO:0008006" key="10">
    <source>
        <dbReference type="Google" id="ProtNLM"/>
    </source>
</evidence>
<evidence type="ECO:0000313" key="8">
    <source>
        <dbReference type="EnsemblMetazoa" id="Aqu2.1.26216_001"/>
    </source>
</evidence>
<dbReference type="KEGG" id="aqu:105311888"/>
<evidence type="ECO:0000256" key="5">
    <source>
        <dbReference type="ARBA" id="ARBA00023136"/>
    </source>
</evidence>
<feature type="compositionally biased region" description="Basic and acidic residues" evidence="6">
    <location>
        <begin position="245"/>
        <end position="258"/>
    </location>
</feature>
<evidence type="ECO:0000256" key="1">
    <source>
        <dbReference type="ARBA" id="ARBA00004141"/>
    </source>
</evidence>
<dbReference type="InterPro" id="IPR001898">
    <property type="entry name" value="SLC13A/DASS"/>
</dbReference>
<reference evidence="9" key="1">
    <citation type="journal article" date="2010" name="Nature">
        <title>The Amphimedon queenslandica genome and the evolution of animal complexity.</title>
        <authorList>
            <person name="Srivastava M."/>
            <person name="Simakov O."/>
            <person name="Chapman J."/>
            <person name="Fahey B."/>
            <person name="Gauthier M.E."/>
            <person name="Mitros T."/>
            <person name="Richards G.S."/>
            <person name="Conaco C."/>
            <person name="Dacre M."/>
            <person name="Hellsten U."/>
            <person name="Larroux C."/>
            <person name="Putnam N.H."/>
            <person name="Stanke M."/>
            <person name="Adamska M."/>
            <person name="Darling A."/>
            <person name="Degnan S.M."/>
            <person name="Oakley T.H."/>
            <person name="Plachetzki D.C."/>
            <person name="Zhai Y."/>
            <person name="Adamski M."/>
            <person name="Calcino A."/>
            <person name="Cummins S.F."/>
            <person name="Goodstein D.M."/>
            <person name="Harris C."/>
            <person name="Jackson D.J."/>
            <person name="Leys S.P."/>
            <person name="Shu S."/>
            <person name="Woodcroft B.J."/>
            <person name="Vervoort M."/>
            <person name="Kosik K.S."/>
            <person name="Manning G."/>
            <person name="Degnan B.M."/>
            <person name="Rokhsar D.S."/>
        </authorList>
    </citation>
    <scope>NUCLEOTIDE SEQUENCE [LARGE SCALE GENOMIC DNA]</scope>
</reference>
<feature type="transmembrane region" description="Helical" evidence="7">
    <location>
        <begin position="588"/>
        <end position="608"/>
    </location>
</feature>
<dbReference type="eggNOG" id="KOG1281">
    <property type="taxonomic scope" value="Eukaryota"/>
</dbReference>
<dbReference type="GO" id="GO:0005886">
    <property type="term" value="C:plasma membrane"/>
    <property type="evidence" value="ECO:0007669"/>
    <property type="project" value="TreeGrafter"/>
</dbReference>
<feature type="transmembrane region" description="Helical" evidence="7">
    <location>
        <begin position="413"/>
        <end position="432"/>
    </location>
</feature>
<dbReference type="GO" id="GO:0005310">
    <property type="term" value="F:dicarboxylic acid transmembrane transporter activity"/>
    <property type="evidence" value="ECO:0007669"/>
    <property type="project" value="UniProtKB-ARBA"/>
</dbReference>